<dbReference type="AlphaFoldDB" id="A0ABD3EXT1"/>
<feature type="compositionally biased region" description="Basic and acidic residues" evidence="2">
    <location>
        <begin position="732"/>
        <end position="745"/>
    </location>
</feature>
<feature type="region of interest" description="Disordered" evidence="2">
    <location>
        <begin position="243"/>
        <end position="281"/>
    </location>
</feature>
<feature type="compositionally biased region" description="Polar residues" evidence="2">
    <location>
        <begin position="700"/>
        <end position="716"/>
    </location>
</feature>
<feature type="coiled-coil region" evidence="1">
    <location>
        <begin position="300"/>
        <end position="341"/>
    </location>
</feature>
<keyword evidence="4" id="KW-1185">Reference proteome</keyword>
<dbReference type="Proteomes" id="UP001632037">
    <property type="component" value="Unassembled WGS sequence"/>
</dbReference>
<feature type="region of interest" description="Disordered" evidence="2">
    <location>
        <begin position="689"/>
        <end position="745"/>
    </location>
</feature>
<proteinExistence type="predicted"/>
<sequence>MNEAAVLAPSRSRASEDGSEEFEESSTAPAEDPTSSSVAPTFVFATWKVELELMLQRESEALHDSVHELQSDFDDRSQLVRGDFAWRKQVTTYHDRLQDVLTNGLNGLITSISKHSVQVAESLAQTLAKVERDGQRAVQQQEQKGEAALRRARTALSKEVERITRLEKCLRLEEARQAAAILAERERQLIAEHNARESHLQALLGDMRSSNESLETLNSQLLEALRTSRTELDQLRNTLVKSIARPKRRSSSLSRRESNTENMNRVGGDKSAKNSISRSLEPIPSTSNELLLVPELRQSLNAATQTVTNLKARVSELERTRDSDKQRLRELQLAHAQAESEKLKAAKLLGEARSALIDNKSKLAAAAEENNGWRDKFDTLEALAQGRERAFADVQRLEDATRDQLAALTGRLQRVMTVEVRWREFEHAVTKWKENQEQQKEVEAQISGAYSDSSRSLERIVASFLRLEVSEAATPLQVFSSLETQKELETRLRYDFEKSFGDQLKLRVSHERRRVLERLERWCATEAKNKLERTQRTRQSVPHISNLESDFTRLKRLVKAAYDQLGICVGAWSETDLDGLHARLDAMKAQVEAQEHQLEAAANRAEAQRVFLVRAQLAQEEKDLLLAALTARYRQLRETHAAWGCQPFQQERHGPQHHESIKRKPLSVYGIPQPMAQKPRLQTLIQLPTRSRPASASASLGSVETSSLRRLSQPQPSRLGPRLVSNRNSVDLQRKRDDARAEEVEEHVRSVLKSALMQPERENELEDTVGSDGILEILHRRRNRKD</sequence>
<name>A0ABD3EXT1_9STRA</name>
<feature type="coiled-coil region" evidence="1">
    <location>
        <begin position="577"/>
        <end position="608"/>
    </location>
</feature>
<accession>A0ABD3EXT1</accession>
<feature type="region of interest" description="Disordered" evidence="2">
    <location>
        <begin position="1"/>
        <end position="37"/>
    </location>
</feature>
<comment type="caution">
    <text evidence="3">The sequence shown here is derived from an EMBL/GenBank/DDBJ whole genome shotgun (WGS) entry which is preliminary data.</text>
</comment>
<reference evidence="3 4" key="1">
    <citation type="submission" date="2024-09" db="EMBL/GenBank/DDBJ databases">
        <title>Genome sequencing and assembly of Phytophthora oleae, isolate VK10A, causative agent of rot of olive drupes.</title>
        <authorList>
            <person name="Conti Taguali S."/>
            <person name="Riolo M."/>
            <person name="La Spada F."/>
            <person name="Cacciola S.O."/>
            <person name="Dionisio G."/>
        </authorList>
    </citation>
    <scope>NUCLEOTIDE SEQUENCE [LARGE SCALE GENOMIC DNA]</scope>
    <source>
        <strain evidence="3 4">VK10A</strain>
    </source>
</reference>
<dbReference type="EMBL" id="JBIMZQ010000048">
    <property type="protein sequence ID" value="KAL3659283.1"/>
    <property type="molecule type" value="Genomic_DNA"/>
</dbReference>
<protein>
    <submittedName>
        <fullName evidence="3">Uncharacterized protein</fullName>
    </submittedName>
</protein>
<organism evidence="3 4">
    <name type="scientific">Phytophthora oleae</name>
    <dbReference type="NCBI Taxonomy" id="2107226"/>
    <lineage>
        <taxon>Eukaryota</taxon>
        <taxon>Sar</taxon>
        <taxon>Stramenopiles</taxon>
        <taxon>Oomycota</taxon>
        <taxon>Peronosporomycetes</taxon>
        <taxon>Peronosporales</taxon>
        <taxon>Peronosporaceae</taxon>
        <taxon>Phytophthora</taxon>
    </lineage>
</organism>
<gene>
    <name evidence="3" type="ORF">V7S43_015862</name>
</gene>
<evidence type="ECO:0000256" key="2">
    <source>
        <dbReference type="SAM" id="MobiDB-lite"/>
    </source>
</evidence>
<evidence type="ECO:0000313" key="3">
    <source>
        <dbReference type="EMBL" id="KAL3659283.1"/>
    </source>
</evidence>
<evidence type="ECO:0000256" key="1">
    <source>
        <dbReference type="SAM" id="Coils"/>
    </source>
</evidence>
<evidence type="ECO:0000313" key="4">
    <source>
        <dbReference type="Proteomes" id="UP001632037"/>
    </source>
</evidence>
<keyword evidence="1" id="KW-0175">Coiled coil</keyword>